<protein>
    <submittedName>
        <fullName evidence="1">Unnamed protein product</fullName>
    </submittedName>
</protein>
<dbReference type="Proteomes" id="UP001165064">
    <property type="component" value="Unassembled WGS sequence"/>
</dbReference>
<gene>
    <name evidence="1" type="ORF">Amon02_000761600</name>
</gene>
<name>A0ACB5TCS3_AMBMO</name>
<keyword evidence="2" id="KW-1185">Reference proteome</keyword>
<dbReference type="EMBL" id="BSXS01006389">
    <property type="protein sequence ID" value="GME85449.1"/>
    <property type="molecule type" value="Genomic_DNA"/>
</dbReference>
<organism evidence="1 2">
    <name type="scientific">Ambrosiozyma monospora</name>
    <name type="common">Yeast</name>
    <name type="synonym">Endomycopsis monosporus</name>
    <dbReference type="NCBI Taxonomy" id="43982"/>
    <lineage>
        <taxon>Eukaryota</taxon>
        <taxon>Fungi</taxon>
        <taxon>Dikarya</taxon>
        <taxon>Ascomycota</taxon>
        <taxon>Saccharomycotina</taxon>
        <taxon>Pichiomycetes</taxon>
        <taxon>Pichiales</taxon>
        <taxon>Pichiaceae</taxon>
        <taxon>Ambrosiozyma</taxon>
    </lineage>
</organism>
<proteinExistence type="predicted"/>
<accession>A0ACB5TCS3</accession>
<reference evidence="1" key="1">
    <citation type="submission" date="2023-04" db="EMBL/GenBank/DDBJ databases">
        <title>Ambrosiozyma monospora NBRC 10751.</title>
        <authorList>
            <person name="Ichikawa N."/>
            <person name="Sato H."/>
            <person name="Tonouchi N."/>
        </authorList>
    </citation>
    <scope>NUCLEOTIDE SEQUENCE</scope>
    <source>
        <strain evidence="1">NBRC 10751</strain>
    </source>
</reference>
<evidence type="ECO:0000313" key="2">
    <source>
        <dbReference type="Proteomes" id="UP001165064"/>
    </source>
</evidence>
<evidence type="ECO:0000313" key="1">
    <source>
        <dbReference type="EMBL" id="GME85449.1"/>
    </source>
</evidence>
<comment type="caution">
    <text evidence="1">The sequence shown here is derived from an EMBL/GenBank/DDBJ whole genome shotgun (WGS) entry which is preliminary data.</text>
</comment>
<sequence length="338" mass="38279">MSSEIPSNITIPPPEVRETIEKTAGYVNRNGASFEQRIKQSGSGKDQFLFINEGDPYNGYYRWYLKNLKEGIVRSTNLAKGSTSSSADSGNKVDIEQQIKKPTELTYLTDSLPKIAQLDLEMIKMAAQCVAINGEKYLISLMKHIRLNPKQSVQFAFLTDEKHSMRPIFNYYLKTYKEILSNKQKIIAELKLPFKKSDLLDSCFNRAEYIHTQETDSTKKANEEEKKRLEFASIDWQDFVVVETIEFTPLDAIADLSLPLIKADLEVRSLAQKRASSLLEEAPPDYDPFEPILKSRAAKDIEVEYDDDEDDDMVPTYDSTSTSPSSKNTDPATLTAQG</sequence>